<dbReference type="AlphaFoldDB" id="A0A379FTM4"/>
<evidence type="ECO:0000313" key="1">
    <source>
        <dbReference type="EMBL" id="SUC32109.1"/>
    </source>
</evidence>
<dbReference type="Proteomes" id="UP000254208">
    <property type="component" value="Unassembled WGS sequence"/>
</dbReference>
<organism evidence="1 2">
    <name type="scientific">Providencia rettgeri</name>
    <dbReference type="NCBI Taxonomy" id="587"/>
    <lineage>
        <taxon>Bacteria</taxon>
        <taxon>Pseudomonadati</taxon>
        <taxon>Pseudomonadota</taxon>
        <taxon>Gammaproteobacteria</taxon>
        <taxon>Enterobacterales</taxon>
        <taxon>Morganellaceae</taxon>
        <taxon>Providencia</taxon>
    </lineage>
</organism>
<evidence type="ECO:0000313" key="2">
    <source>
        <dbReference type="Proteomes" id="UP000254208"/>
    </source>
</evidence>
<dbReference type="EMBL" id="UGTZ01000001">
    <property type="protein sequence ID" value="SUC32109.1"/>
    <property type="molecule type" value="Genomic_DNA"/>
</dbReference>
<protein>
    <submittedName>
        <fullName evidence="1">Uncharacterized protein</fullName>
    </submittedName>
</protein>
<dbReference type="GeneID" id="93673808"/>
<sequence length="46" mass="5467">MDDIDHIQQRDDIRHQLSLMKRNPTLVSPDGQYIYGTMTNLFRGYL</sequence>
<reference evidence="1 2" key="1">
    <citation type="submission" date="2018-06" db="EMBL/GenBank/DDBJ databases">
        <authorList>
            <consortium name="Pathogen Informatics"/>
            <person name="Doyle S."/>
        </authorList>
    </citation>
    <scope>NUCLEOTIDE SEQUENCE [LARGE SCALE GENOMIC DNA]</scope>
    <source>
        <strain evidence="1 2">NCTC11801</strain>
    </source>
</reference>
<gene>
    <name evidence="1" type="ORF">NCTC11801_03084</name>
</gene>
<dbReference type="RefSeq" id="WP_217007762.1">
    <property type="nucleotide sequence ID" value="NZ_CP077317.1"/>
</dbReference>
<name>A0A379FTM4_PRORE</name>
<accession>A0A379FTM4</accession>
<proteinExistence type="predicted"/>